<dbReference type="SUPFAM" id="SSF48498">
    <property type="entry name" value="Tetracyclin repressor-like, C-terminal domain"/>
    <property type="match status" value="1"/>
</dbReference>
<dbReference type="InterPro" id="IPR009057">
    <property type="entry name" value="Homeodomain-like_sf"/>
</dbReference>
<sequence length="221" mass="23958">MPVDRIIDAAVELVDEVGPGEFSMRLLAQRLQSSTATLYRHFAGKDEILVQVVDHVLGEVPRHFPDIADTSSWQERLVASAEALFRTLREHPKVVSLFDNHIPLGPRALAGREAAIGIMLAGGFAPEVAARAYTAVAHYVIGFAIQLPPAGAAGREETQDHRDFYSSLDPARYPATVTSAAFLPTSLDDEFHFGLQLLVDGLANHLPHPTASAFEGVAELE</sequence>
<keyword evidence="1" id="KW-0678">Repressor</keyword>
<dbReference type="PANTHER" id="PTHR30055:SF151">
    <property type="entry name" value="TRANSCRIPTIONAL REGULATORY PROTEIN"/>
    <property type="match status" value="1"/>
</dbReference>
<dbReference type="InterPro" id="IPR003012">
    <property type="entry name" value="Tet_transcr_reg_TetR"/>
</dbReference>
<dbReference type="Proteomes" id="UP001501319">
    <property type="component" value="Unassembled WGS sequence"/>
</dbReference>
<proteinExistence type="predicted"/>
<evidence type="ECO:0000313" key="8">
    <source>
        <dbReference type="Proteomes" id="UP001501319"/>
    </source>
</evidence>
<evidence type="ECO:0000256" key="3">
    <source>
        <dbReference type="ARBA" id="ARBA00023125"/>
    </source>
</evidence>
<dbReference type="InterPro" id="IPR004111">
    <property type="entry name" value="Repressor_TetR_C"/>
</dbReference>
<dbReference type="PRINTS" id="PR00400">
    <property type="entry name" value="TETREPRESSOR"/>
</dbReference>
<feature type="DNA-binding region" description="H-T-H motif" evidence="5">
    <location>
        <begin position="23"/>
        <end position="42"/>
    </location>
</feature>
<dbReference type="PRINTS" id="PR00455">
    <property type="entry name" value="HTHTETR"/>
</dbReference>
<evidence type="ECO:0000256" key="4">
    <source>
        <dbReference type="ARBA" id="ARBA00023163"/>
    </source>
</evidence>
<name>A0ABN2F361_9ACTN</name>
<evidence type="ECO:0000259" key="6">
    <source>
        <dbReference type="PROSITE" id="PS50977"/>
    </source>
</evidence>
<evidence type="ECO:0000256" key="2">
    <source>
        <dbReference type="ARBA" id="ARBA00023015"/>
    </source>
</evidence>
<accession>A0ABN2F361</accession>
<dbReference type="InterPro" id="IPR001647">
    <property type="entry name" value="HTH_TetR"/>
</dbReference>
<keyword evidence="2" id="KW-0805">Transcription regulation</keyword>
<dbReference type="EMBL" id="BAAANE010000003">
    <property type="protein sequence ID" value="GAA1625023.1"/>
    <property type="molecule type" value="Genomic_DNA"/>
</dbReference>
<reference evidence="7 8" key="1">
    <citation type="journal article" date="2019" name="Int. J. Syst. Evol. Microbiol.">
        <title>The Global Catalogue of Microorganisms (GCM) 10K type strain sequencing project: providing services to taxonomists for standard genome sequencing and annotation.</title>
        <authorList>
            <consortium name="The Broad Institute Genomics Platform"/>
            <consortium name="The Broad Institute Genome Sequencing Center for Infectious Disease"/>
            <person name="Wu L."/>
            <person name="Ma J."/>
        </authorList>
    </citation>
    <scope>NUCLEOTIDE SEQUENCE [LARGE SCALE GENOMIC DNA]</scope>
    <source>
        <strain evidence="7 8">JCM 14306</strain>
    </source>
</reference>
<dbReference type="InterPro" id="IPR023772">
    <property type="entry name" value="DNA-bd_HTH_TetR-type_CS"/>
</dbReference>
<keyword evidence="8" id="KW-1185">Reference proteome</keyword>
<dbReference type="Gene3D" id="1.10.357.10">
    <property type="entry name" value="Tetracycline Repressor, domain 2"/>
    <property type="match status" value="1"/>
</dbReference>
<dbReference type="PROSITE" id="PS01081">
    <property type="entry name" value="HTH_TETR_1"/>
    <property type="match status" value="1"/>
</dbReference>
<gene>
    <name evidence="7" type="ORF">GCM10009744_10840</name>
</gene>
<evidence type="ECO:0000256" key="1">
    <source>
        <dbReference type="ARBA" id="ARBA00022491"/>
    </source>
</evidence>
<evidence type="ECO:0000256" key="5">
    <source>
        <dbReference type="PROSITE-ProRule" id="PRU00335"/>
    </source>
</evidence>
<keyword evidence="4" id="KW-0804">Transcription</keyword>
<evidence type="ECO:0000313" key="7">
    <source>
        <dbReference type="EMBL" id="GAA1625023.1"/>
    </source>
</evidence>
<dbReference type="InterPro" id="IPR050109">
    <property type="entry name" value="HTH-type_TetR-like_transc_reg"/>
</dbReference>
<protein>
    <submittedName>
        <fullName evidence="7">TetR/AcrR family transcriptional regulator</fullName>
    </submittedName>
</protein>
<comment type="caution">
    <text evidence="7">The sequence shown here is derived from an EMBL/GenBank/DDBJ whole genome shotgun (WGS) entry which is preliminary data.</text>
</comment>
<dbReference type="Pfam" id="PF02909">
    <property type="entry name" value="TetR_C_1"/>
    <property type="match status" value="1"/>
</dbReference>
<dbReference type="RefSeq" id="WP_344109420.1">
    <property type="nucleotide sequence ID" value="NZ_BAAANE010000003.1"/>
</dbReference>
<dbReference type="PANTHER" id="PTHR30055">
    <property type="entry name" value="HTH-TYPE TRANSCRIPTIONAL REGULATOR RUTR"/>
    <property type="match status" value="1"/>
</dbReference>
<dbReference type="SUPFAM" id="SSF46689">
    <property type="entry name" value="Homeodomain-like"/>
    <property type="match status" value="1"/>
</dbReference>
<dbReference type="PROSITE" id="PS50977">
    <property type="entry name" value="HTH_TETR_2"/>
    <property type="match status" value="1"/>
</dbReference>
<dbReference type="Pfam" id="PF00440">
    <property type="entry name" value="TetR_N"/>
    <property type="match status" value="1"/>
</dbReference>
<feature type="domain" description="HTH tetR-type" evidence="6">
    <location>
        <begin position="1"/>
        <end position="60"/>
    </location>
</feature>
<organism evidence="7 8">
    <name type="scientific">Kribbella alba</name>
    <dbReference type="NCBI Taxonomy" id="190197"/>
    <lineage>
        <taxon>Bacteria</taxon>
        <taxon>Bacillati</taxon>
        <taxon>Actinomycetota</taxon>
        <taxon>Actinomycetes</taxon>
        <taxon>Propionibacteriales</taxon>
        <taxon>Kribbellaceae</taxon>
        <taxon>Kribbella</taxon>
    </lineage>
</organism>
<keyword evidence="3 5" id="KW-0238">DNA-binding</keyword>
<dbReference type="InterPro" id="IPR036271">
    <property type="entry name" value="Tet_transcr_reg_TetR-rel_C_sf"/>
</dbReference>